<sequence>MDSRFAFVGLGAGPRGRGRSARLRMCTEGPLLSTDILGVTPTNGGARVTCEVTKGSKKTQHTVIVGKEIINKICEGTGQMVDEPTMVKYVFDFFGEIKQDLTNTEGMVPVAEFPVNYFSVRQILAVNDKAEGRLREMIASGSSSTSE</sequence>
<dbReference type="Proteomes" id="UP001157974">
    <property type="component" value="Unassembled WGS sequence"/>
</dbReference>
<evidence type="ECO:0000313" key="2">
    <source>
        <dbReference type="Proteomes" id="UP001157974"/>
    </source>
</evidence>
<name>A0AAV8UK06_9RHOD</name>
<organism evidence="1 2">
    <name type="scientific">Rhodosorus marinus</name>
    <dbReference type="NCBI Taxonomy" id="101924"/>
    <lineage>
        <taxon>Eukaryota</taxon>
        <taxon>Rhodophyta</taxon>
        <taxon>Stylonematophyceae</taxon>
        <taxon>Stylonematales</taxon>
        <taxon>Stylonemataceae</taxon>
        <taxon>Rhodosorus</taxon>
    </lineage>
</organism>
<dbReference type="AlphaFoldDB" id="A0AAV8UK06"/>
<accession>A0AAV8UK06</accession>
<comment type="caution">
    <text evidence="1">The sequence shown here is derived from an EMBL/GenBank/DDBJ whole genome shotgun (WGS) entry which is preliminary data.</text>
</comment>
<keyword evidence="2" id="KW-1185">Reference proteome</keyword>
<gene>
    <name evidence="1" type="ORF">NDN08_004107</name>
</gene>
<dbReference type="EMBL" id="JAMWBK010000010">
    <property type="protein sequence ID" value="KAJ8901903.1"/>
    <property type="molecule type" value="Genomic_DNA"/>
</dbReference>
<evidence type="ECO:0000313" key="1">
    <source>
        <dbReference type="EMBL" id="KAJ8901903.1"/>
    </source>
</evidence>
<protein>
    <submittedName>
        <fullName evidence="1">Uncharacterized protein</fullName>
    </submittedName>
</protein>
<proteinExistence type="predicted"/>
<reference evidence="1 2" key="1">
    <citation type="journal article" date="2023" name="Nat. Commun.">
        <title>Origin of minicircular mitochondrial genomes in red algae.</title>
        <authorList>
            <person name="Lee Y."/>
            <person name="Cho C.H."/>
            <person name="Lee Y.M."/>
            <person name="Park S.I."/>
            <person name="Yang J.H."/>
            <person name="West J.A."/>
            <person name="Bhattacharya D."/>
            <person name="Yoon H.S."/>
        </authorList>
    </citation>
    <scope>NUCLEOTIDE SEQUENCE [LARGE SCALE GENOMIC DNA]</scope>
    <source>
        <strain evidence="1 2">CCMP1338</strain>
        <tissue evidence="1">Whole cell</tissue>
    </source>
</reference>